<dbReference type="GO" id="GO:0007059">
    <property type="term" value="P:chromosome segregation"/>
    <property type="evidence" value="ECO:0007669"/>
    <property type="project" value="InterPro"/>
</dbReference>
<dbReference type="InterPro" id="IPR042031">
    <property type="entry name" value="SKA1_MBD_sf"/>
</dbReference>
<dbReference type="GO" id="GO:0072686">
    <property type="term" value="C:mitotic spindle"/>
    <property type="evidence" value="ECO:0007669"/>
    <property type="project" value="TreeGrafter"/>
</dbReference>
<protein>
    <submittedName>
        <fullName evidence="3">Uncharacterized protein</fullName>
    </submittedName>
</protein>
<evidence type="ECO:0000313" key="3">
    <source>
        <dbReference type="EMBL" id="GBG89065.1"/>
    </source>
</evidence>
<gene>
    <name evidence="3" type="ORF">CBR_g48776</name>
</gene>
<dbReference type="GO" id="GO:0000940">
    <property type="term" value="C:outer kinetochore"/>
    <property type="evidence" value="ECO:0007669"/>
    <property type="project" value="TreeGrafter"/>
</dbReference>
<dbReference type="Gene3D" id="1.10.10.1890">
    <property type="entry name" value="Ska1 microtubule binding domain-like"/>
    <property type="match status" value="1"/>
</dbReference>
<dbReference type="InterPro" id="IPR009829">
    <property type="entry name" value="SKA1"/>
</dbReference>
<evidence type="ECO:0000313" key="4">
    <source>
        <dbReference type="Proteomes" id="UP000265515"/>
    </source>
</evidence>
<comment type="similarity">
    <text evidence="1">Belongs to the SKA1 family.</text>
</comment>
<dbReference type="OrthoDB" id="5962at2759"/>
<dbReference type="PANTHER" id="PTHR28573">
    <property type="entry name" value="SPINDLE AND KINETOCHORE-ASSOCIATED PROTEIN 1"/>
    <property type="match status" value="1"/>
</dbReference>
<evidence type="ECO:0000256" key="2">
    <source>
        <dbReference type="SAM" id="MobiDB-lite"/>
    </source>
</evidence>
<proteinExistence type="inferred from homology"/>
<name>A0A388M3J8_CHABU</name>
<dbReference type="GO" id="GO:0008017">
    <property type="term" value="F:microtubule binding"/>
    <property type="evidence" value="ECO:0007669"/>
    <property type="project" value="InterPro"/>
</dbReference>
<dbReference type="GO" id="GO:0000278">
    <property type="term" value="P:mitotic cell cycle"/>
    <property type="evidence" value="ECO:0007669"/>
    <property type="project" value="TreeGrafter"/>
</dbReference>
<keyword evidence="4" id="KW-1185">Reference proteome</keyword>
<dbReference type="Gramene" id="GBG89065">
    <property type="protein sequence ID" value="GBG89065"/>
    <property type="gene ID" value="CBR_g48776"/>
</dbReference>
<dbReference type="PANTHER" id="PTHR28573:SF1">
    <property type="entry name" value="SPINDLE AND KINETOCHORE-ASSOCIATED PROTEIN 1"/>
    <property type="match status" value="1"/>
</dbReference>
<accession>A0A388M3J8</accession>
<dbReference type="Proteomes" id="UP000265515">
    <property type="component" value="Unassembled WGS sequence"/>
</dbReference>
<dbReference type="GO" id="GO:0051301">
    <property type="term" value="P:cell division"/>
    <property type="evidence" value="ECO:0007669"/>
    <property type="project" value="InterPro"/>
</dbReference>
<sequence length="254" mass="28292">MDKTMEDLEAMSEAFHDMLFNFDAILKMTMEKYMAARVLLACDKQDIEELADDVHRAALLLKDVKAAVHREQESLPILKRQGMVDSLELQRKRLRSIKANLPECLRSTQGGGAMQEALEGDGTENAQQQASKPKAKGRKGPPPRCYVSETELSAVSSYMRGRLTLQKVNTAIDEMAEFAASNAQLLAMAKKQPGKANSETMKKCQELKEIALADDVRGHHFFLETDLRGQVLKMDHTSKAIITVSEKAIKSKPT</sequence>
<evidence type="ECO:0000256" key="1">
    <source>
        <dbReference type="ARBA" id="ARBA00006836"/>
    </source>
</evidence>
<organism evidence="3 4">
    <name type="scientific">Chara braunii</name>
    <name type="common">Braun's stonewort</name>
    <dbReference type="NCBI Taxonomy" id="69332"/>
    <lineage>
        <taxon>Eukaryota</taxon>
        <taxon>Viridiplantae</taxon>
        <taxon>Streptophyta</taxon>
        <taxon>Charophyceae</taxon>
        <taxon>Charales</taxon>
        <taxon>Characeae</taxon>
        <taxon>Chara</taxon>
    </lineage>
</organism>
<dbReference type="STRING" id="69332.A0A388M3J8"/>
<dbReference type="Pfam" id="PF07160">
    <property type="entry name" value="SKA1"/>
    <property type="match status" value="1"/>
</dbReference>
<feature type="region of interest" description="Disordered" evidence="2">
    <location>
        <begin position="114"/>
        <end position="144"/>
    </location>
</feature>
<dbReference type="AlphaFoldDB" id="A0A388M3J8"/>
<dbReference type="EMBL" id="BFEA01000714">
    <property type="protein sequence ID" value="GBG89065.1"/>
    <property type="molecule type" value="Genomic_DNA"/>
</dbReference>
<reference evidence="3 4" key="1">
    <citation type="journal article" date="2018" name="Cell">
        <title>The Chara Genome: Secondary Complexity and Implications for Plant Terrestrialization.</title>
        <authorList>
            <person name="Nishiyama T."/>
            <person name="Sakayama H."/>
            <person name="Vries J.D."/>
            <person name="Buschmann H."/>
            <person name="Saint-Marcoux D."/>
            <person name="Ullrich K.K."/>
            <person name="Haas F.B."/>
            <person name="Vanderstraeten L."/>
            <person name="Becker D."/>
            <person name="Lang D."/>
            <person name="Vosolsobe S."/>
            <person name="Rombauts S."/>
            <person name="Wilhelmsson P.K.I."/>
            <person name="Janitza P."/>
            <person name="Kern R."/>
            <person name="Heyl A."/>
            <person name="Rumpler F."/>
            <person name="Villalobos L.I.A.C."/>
            <person name="Clay J.M."/>
            <person name="Skokan R."/>
            <person name="Toyoda A."/>
            <person name="Suzuki Y."/>
            <person name="Kagoshima H."/>
            <person name="Schijlen E."/>
            <person name="Tajeshwar N."/>
            <person name="Catarino B."/>
            <person name="Hetherington A.J."/>
            <person name="Saltykova A."/>
            <person name="Bonnot C."/>
            <person name="Breuninger H."/>
            <person name="Symeonidi A."/>
            <person name="Radhakrishnan G.V."/>
            <person name="Van Nieuwerburgh F."/>
            <person name="Deforce D."/>
            <person name="Chang C."/>
            <person name="Karol K.G."/>
            <person name="Hedrich R."/>
            <person name="Ulvskov P."/>
            <person name="Glockner G."/>
            <person name="Delwiche C.F."/>
            <person name="Petrasek J."/>
            <person name="Van de Peer Y."/>
            <person name="Friml J."/>
            <person name="Beilby M."/>
            <person name="Dolan L."/>
            <person name="Kohara Y."/>
            <person name="Sugano S."/>
            <person name="Fujiyama A."/>
            <person name="Delaux P.-M."/>
            <person name="Quint M."/>
            <person name="TheiBen G."/>
            <person name="Hagemann M."/>
            <person name="Harholt J."/>
            <person name="Dunand C."/>
            <person name="Zachgo S."/>
            <person name="Langdale J."/>
            <person name="Maumus F."/>
            <person name="Straeten D.V.D."/>
            <person name="Gould S.B."/>
            <person name="Rensing S.A."/>
        </authorList>
    </citation>
    <scope>NUCLEOTIDE SEQUENCE [LARGE SCALE GENOMIC DNA]</scope>
    <source>
        <strain evidence="3 4">S276</strain>
    </source>
</reference>
<dbReference type="GO" id="GO:0031110">
    <property type="term" value="P:regulation of microtubule polymerization or depolymerization"/>
    <property type="evidence" value="ECO:0007669"/>
    <property type="project" value="TreeGrafter"/>
</dbReference>
<dbReference type="GO" id="GO:0005876">
    <property type="term" value="C:spindle microtubule"/>
    <property type="evidence" value="ECO:0007669"/>
    <property type="project" value="TreeGrafter"/>
</dbReference>
<comment type="caution">
    <text evidence="3">The sequence shown here is derived from an EMBL/GenBank/DDBJ whole genome shotgun (WGS) entry which is preliminary data.</text>
</comment>